<dbReference type="CDD" id="cd06150">
    <property type="entry name" value="YjgF_YER057c_UK114_like_2"/>
    <property type="match status" value="1"/>
</dbReference>
<dbReference type="InterPro" id="IPR035709">
    <property type="entry name" value="YoaB-like"/>
</dbReference>
<reference evidence="2 3" key="1">
    <citation type="submission" date="2017-01" db="EMBL/GenBank/DDBJ databases">
        <title>Genome Sequencing of a Marine Spirillum, Oceanospirillum multiglobuliferum ATCC 33336, from Japan.</title>
        <authorList>
            <person name="Carney J.G."/>
            <person name="Trachtenberg A.M."/>
            <person name="Rheaume B.A."/>
            <person name="Linnane J.D."/>
            <person name="Pitts N.L."/>
            <person name="Mykles D.L."/>
            <person name="Maclea K.S."/>
        </authorList>
    </citation>
    <scope>NUCLEOTIDE SEQUENCE [LARGE SCALE GENOMIC DNA]</scope>
    <source>
        <strain evidence="2 3">ATCC 33336</strain>
    </source>
</reference>
<dbReference type="OrthoDB" id="6899345at2"/>
<dbReference type="Pfam" id="PF01042">
    <property type="entry name" value="Ribonuc_L-PSP"/>
    <property type="match status" value="1"/>
</dbReference>
<comment type="caution">
    <text evidence="2">The sequence shown here is derived from an EMBL/GenBank/DDBJ whole genome shotgun (WGS) entry which is preliminary data.</text>
</comment>
<dbReference type="Proteomes" id="UP000191418">
    <property type="component" value="Unassembled WGS sequence"/>
</dbReference>
<dbReference type="PANTHER" id="PTHR47328">
    <property type="match status" value="1"/>
</dbReference>
<dbReference type="SUPFAM" id="SSF55298">
    <property type="entry name" value="YjgF-like"/>
    <property type="match status" value="1"/>
</dbReference>
<sequence length="117" mass="12717">MSIERFETSARMSRAVVHNGTVYLCGQVAADRTADITGQTETMLAKVDTLLASVNSDREHILSATIYLKDMALFQEMNAVWDSWIPEGAAPARACVEARMASAELLVEISVVAAQKV</sequence>
<protein>
    <recommendedName>
        <fullName evidence="4">RidA/YER057c/UK114 family protein</fullName>
    </recommendedName>
</protein>
<dbReference type="STRING" id="64969.SAMN02745127_01513"/>
<dbReference type="InterPro" id="IPR019897">
    <property type="entry name" value="RidA_CS"/>
</dbReference>
<evidence type="ECO:0000313" key="2">
    <source>
        <dbReference type="EMBL" id="OPX55534.1"/>
    </source>
</evidence>
<dbReference type="Gene3D" id="3.30.1330.40">
    <property type="entry name" value="RutC-like"/>
    <property type="match status" value="1"/>
</dbReference>
<evidence type="ECO:0008006" key="4">
    <source>
        <dbReference type="Google" id="ProtNLM"/>
    </source>
</evidence>
<keyword evidence="3" id="KW-1185">Reference proteome</keyword>
<dbReference type="AlphaFoldDB" id="A0A1T4PID6"/>
<evidence type="ECO:0000256" key="1">
    <source>
        <dbReference type="ARBA" id="ARBA00010552"/>
    </source>
</evidence>
<dbReference type="InterPro" id="IPR035959">
    <property type="entry name" value="RutC-like_sf"/>
</dbReference>
<evidence type="ECO:0000313" key="3">
    <source>
        <dbReference type="Proteomes" id="UP000191418"/>
    </source>
</evidence>
<gene>
    <name evidence="2" type="ORF">BTE48_07875</name>
</gene>
<dbReference type="PROSITE" id="PS01094">
    <property type="entry name" value="UPF0076"/>
    <property type="match status" value="1"/>
</dbReference>
<name>A0A1T4PID6_9GAMM</name>
<dbReference type="PANTHER" id="PTHR47328:SF1">
    <property type="entry name" value="RUTC FAMILY PROTEIN YOAB"/>
    <property type="match status" value="1"/>
</dbReference>
<proteinExistence type="inferred from homology"/>
<organism evidence="2 3">
    <name type="scientific">Oceanospirillum multiglobuliferum</name>
    <dbReference type="NCBI Taxonomy" id="64969"/>
    <lineage>
        <taxon>Bacteria</taxon>
        <taxon>Pseudomonadati</taxon>
        <taxon>Pseudomonadota</taxon>
        <taxon>Gammaproteobacteria</taxon>
        <taxon>Oceanospirillales</taxon>
        <taxon>Oceanospirillaceae</taxon>
        <taxon>Oceanospirillum</taxon>
    </lineage>
</organism>
<dbReference type="InterPro" id="IPR006175">
    <property type="entry name" value="YjgF/YER057c/UK114"/>
</dbReference>
<comment type="similarity">
    <text evidence="1">Belongs to the RutC family.</text>
</comment>
<dbReference type="EMBL" id="MTSM01000008">
    <property type="protein sequence ID" value="OPX55534.1"/>
    <property type="molecule type" value="Genomic_DNA"/>
</dbReference>
<accession>A0A1T4PID6</accession>
<dbReference type="RefSeq" id="WP_078745119.1">
    <property type="nucleotide sequence ID" value="NZ_FUXG01000008.1"/>
</dbReference>